<evidence type="ECO:0000313" key="2">
    <source>
        <dbReference type="EMBL" id="MPC22432.1"/>
    </source>
</evidence>
<proteinExistence type="predicted"/>
<organism evidence="2 3">
    <name type="scientific">Portunus trituberculatus</name>
    <name type="common">Swimming crab</name>
    <name type="synonym">Neptunus trituberculatus</name>
    <dbReference type="NCBI Taxonomy" id="210409"/>
    <lineage>
        <taxon>Eukaryota</taxon>
        <taxon>Metazoa</taxon>
        <taxon>Ecdysozoa</taxon>
        <taxon>Arthropoda</taxon>
        <taxon>Crustacea</taxon>
        <taxon>Multicrustacea</taxon>
        <taxon>Malacostraca</taxon>
        <taxon>Eumalacostraca</taxon>
        <taxon>Eucarida</taxon>
        <taxon>Decapoda</taxon>
        <taxon>Pleocyemata</taxon>
        <taxon>Brachyura</taxon>
        <taxon>Eubrachyura</taxon>
        <taxon>Portunoidea</taxon>
        <taxon>Portunidae</taxon>
        <taxon>Portuninae</taxon>
        <taxon>Portunus</taxon>
    </lineage>
</organism>
<dbReference type="EMBL" id="VSRR010001087">
    <property type="protein sequence ID" value="MPC22432.1"/>
    <property type="molecule type" value="Genomic_DNA"/>
</dbReference>
<reference evidence="2 3" key="1">
    <citation type="submission" date="2019-05" db="EMBL/GenBank/DDBJ databases">
        <title>Another draft genome of Portunus trituberculatus and its Hox gene families provides insights of decapod evolution.</title>
        <authorList>
            <person name="Jeong J.-H."/>
            <person name="Song I."/>
            <person name="Kim S."/>
            <person name="Choi T."/>
            <person name="Kim D."/>
            <person name="Ryu S."/>
            <person name="Kim W."/>
        </authorList>
    </citation>
    <scope>NUCLEOTIDE SEQUENCE [LARGE SCALE GENOMIC DNA]</scope>
    <source>
        <tissue evidence="2">Muscle</tissue>
    </source>
</reference>
<dbReference type="Proteomes" id="UP000324222">
    <property type="component" value="Unassembled WGS sequence"/>
</dbReference>
<sequence>MMSVNQSVLDGTSKWSAKIAITALLPVRHIFSPSLLLFSLSRPRPLQPPPVRCCPVWHLGSARREAPGTTAPVDPPTHLNNKAF</sequence>
<comment type="caution">
    <text evidence="2">The sequence shown here is derived from an EMBL/GenBank/DDBJ whole genome shotgun (WGS) entry which is preliminary data.</text>
</comment>
<feature type="region of interest" description="Disordered" evidence="1">
    <location>
        <begin position="65"/>
        <end position="84"/>
    </location>
</feature>
<evidence type="ECO:0000313" key="3">
    <source>
        <dbReference type="Proteomes" id="UP000324222"/>
    </source>
</evidence>
<name>A0A5B7DLJ8_PORTR</name>
<gene>
    <name evidence="2" type="ORF">E2C01_015446</name>
</gene>
<protein>
    <submittedName>
        <fullName evidence="2">Uncharacterized protein</fullName>
    </submittedName>
</protein>
<evidence type="ECO:0000256" key="1">
    <source>
        <dbReference type="SAM" id="MobiDB-lite"/>
    </source>
</evidence>
<accession>A0A5B7DLJ8</accession>
<keyword evidence="3" id="KW-1185">Reference proteome</keyword>
<dbReference type="AlphaFoldDB" id="A0A5B7DLJ8"/>